<evidence type="ECO:0000313" key="1">
    <source>
        <dbReference type="EMBL" id="QQP94050.1"/>
    </source>
</evidence>
<organism evidence="1 2">
    <name type="scientific">Skermanella cutis</name>
    <dbReference type="NCBI Taxonomy" id="2775420"/>
    <lineage>
        <taxon>Bacteria</taxon>
        <taxon>Pseudomonadati</taxon>
        <taxon>Pseudomonadota</taxon>
        <taxon>Alphaproteobacteria</taxon>
        <taxon>Rhodospirillales</taxon>
        <taxon>Azospirillaceae</taxon>
        <taxon>Skermanella</taxon>
    </lineage>
</organism>
<geneLocation type="plasmid" evidence="1 2">
    <name>pTT6-5</name>
</geneLocation>
<keyword evidence="1" id="KW-0614">Plasmid</keyword>
<proteinExistence type="predicted"/>
<dbReference type="Proteomes" id="UP000595197">
    <property type="component" value="Plasmid pTT6-5"/>
</dbReference>
<dbReference type="RefSeq" id="WP_201083952.1">
    <property type="nucleotide sequence ID" value="NZ_CP067425.2"/>
</dbReference>
<evidence type="ECO:0000313" key="2">
    <source>
        <dbReference type="Proteomes" id="UP000595197"/>
    </source>
</evidence>
<keyword evidence="2" id="KW-1185">Reference proteome</keyword>
<gene>
    <name evidence="1" type="ORF">IGS68_35150</name>
</gene>
<name>A0ABX7BI31_9PROT</name>
<dbReference type="EMBL" id="CP067425">
    <property type="protein sequence ID" value="QQP94050.1"/>
    <property type="molecule type" value="Genomic_DNA"/>
</dbReference>
<sequence length="67" mass="7258">MAVQLDFGLIVTDPQAHRAQLASKTRRCLSCSSMFPSFGAGNRICSTCKSREAWTSPNEFSISAAAF</sequence>
<reference evidence="1" key="1">
    <citation type="submission" date="2021-02" db="EMBL/GenBank/DDBJ databases">
        <title>Skermanella TT6 skin isolate.</title>
        <authorList>
            <person name="Lee K."/>
            <person name="Ganzorig M."/>
        </authorList>
    </citation>
    <scope>NUCLEOTIDE SEQUENCE</scope>
    <source>
        <strain evidence="1">TT6</strain>
    </source>
</reference>
<accession>A0ABX7BI31</accession>
<protein>
    <submittedName>
        <fullName evidence="1">Uncharacterized protein</fullName>
    </submittedName>
</protein>